<reference evidence="2" key="1">
    <citation type="submission" date="2021-11" db="EMBL/GenBank/DDBJ databases">
        <title>BS-T2-15 a new species belonging to the Comamonadaceae family isolated from the soil of a French oak forest.</title>
        <authorList>
            <person name="Mieszkin S."/>
            <person name="Alain K."/>
        </authorList>
    </citation>
    <scope>NUCLEOTIDE SEQUENCE</scope>
    <source>
        <strain evidence="2">BS-T2-15</strain>
    </source>
</reference>
<accession>A0A9X1YP06</accession>
<keyword evidence="1" id="KW-0732">Signal</keyword>
<dbReference type="Proteomes" id="UP001139353">
    <property type="component" value="Unassembled WGS sequence"/>
</dbReference>
<sequence>MHSLHATPHFARLVLGTLAAVALLAAMSAVAASTLITSDQFAPGWQAHAKPLINMGPTRTVDRTKWFVPGLLARGEYVLVQRDGDKAEVIDGYRVTVKGGLEKQYMLLEPGYGNVEALPIADVPALKPHMSPSAAALQ</sequence>
<evidence type="ECO:0000256" key="1">
    <source>
        <dbReference type="SAM" id="SignalP"/>
    </source>
</evidence>
<evidence type="ECO:0000313" key="2">
    <source>
        <dbReference type="EMBL" id="MCK9685101.1"/>
    </source>
</evidence>
<gene>
    <name evidence="2" type="ORF">LPC04_05185</name>
</gene>
<evidence type="ECO:0000313" key="3">
    <source>
        <dbReference type="Proteomes" id="UP001139353"/>
    </source>
</evidence>
<dbReference type="EMBL" id="JAJLJH010000001">
    <property type="protein sequence ID" value="MCK9685101.1"/>
    <property type="molecule type" value="Genomic_DNA"/>
</dbReference>
<proteinExistence type="predicted"/>
<feature type="chain" id="PRO_5040877625" evidence="1">
    <location>
        <begin position="32"/>
        <end position="138"/>
    </location>
</feature>
<feature type="signal peptide" evidence="1">
    <location>
        <begin position="1"/>
        <end position="31"/>
    </location>
</feature>
<name>A0A9X1YP06_9BURK</name>
<dbReference type="RefSeq" id="WP_275681114.1">
    <property type="nucleotide sequence ID" value="NZ_JAJLJH010000001.1"/>
</dbReference>
<dbReference type="AlphaFoldDB" id="A0A9X1YP06"/>
<comment type="caution">
    <text evidence="2">The sequence shown here is derived from an EMBL/GenBank/DDBJ whole genome shotgun (WGS) entry which is preliminary data.</text>
</comment>
<organism evidence="2 3">
    <name type="scientific">Scleromatobacter humisilvae</name>
    <dbReference type="NCBI Taxonomy" id="2897159"/>
    <lineage>
        <taxon>Bacteria</taxon>
        <taxon>Pseudomonadati</taxon>
        <taxon>Pseudomonadota</taxon>
        <taxon>Betaproteobacteria</taxon>
        <taxon>Burkholderiales</taxon>
        <taxon>Sphaerotilaceae</taxon>
        <taxon>Scleromatobacter</taxon>
    </lineage>
</organism>
<protein>
    <submittedName>
        <fullName evidence="2">Uncharacterized protein</fullName>
    </submittedName>
</protein>
<keyword evidence="3" id="KW-1185">Reference proteome</keyword>